<reference evidence="2" key="1">
    <citation type="submission" date="2016-10" db="EMBL/GenBank/DDBJ databases">
        <title>The genome of Paramicrosporidium saccamoebae is the missing link in understanding Cryptomycota and Microsporidia evolution.</title>
        <authorList>
            <person name="Quandt C.A."/>
            <person name="Beaudet D."/>
            <person name="Corsaro D."/>
            <person name="Michel R."/>
            <person name="Corradi N."/>
            <person name="James T."/>
        </authorList>
    </citation>
    <scope>NUCLEOTIDE SEQUENCE [LARGE SCALE GENOMIC DNA]</scope>
    <source>
        <strain evidence="2">KSL3</strain>
    </source>
</reference>
<gene>
    <name evidence="2" type="ORF">PSACC_00982</name>
</gene>
<keyword evidence="3" id="KW-1185">Reference proteome</keyword>
<dbReference type="GO" id="GO:0004143">
    <property type="term" value="F:ATP-dependent diacylglycerol kinase activity"/>
    <property type="evidence" value="ECO:0007669"/>
    <property type="project" value="InterPro"/>
</dbReference>
<dbReference type="Proteomes" id="UP000240830">
    <property type="component" value="Unassembled WGS sequence"/>
</dbReference>
<sequence length="229" mass="25857">MARHKNDDARIEPFRRIWHSSIGVLICFLYWINVPIHMFNLGLLCVTMMYGYLDWRRLRNPKDNEAFMRSFPLKYIMRREEKSRMTSSFYFLVGVHITLALFSKPIAALSLLYLSWCDPVAAIVGRNYAPKDLKKGRFWNGKSYVGTAAAAVTGTLISIVFFLCTSRPVESMAGYLILVAVTSVMGGLYAALAELVTLNDLDDNLTIPIFSATMLTLFSPVGTLYADLI</sequence>
<feature type="transmembrane region" description="Helical" evidence="1">
    <location>
        <begin position="143"/>
        <end position="163"/>
    </location>
</feature>
<feature type="transmembrane region" description="Helical" evidence="1">
    <location>
        <begin position="175"/>
        <end position="193"/>
    </location>
</feature>
<organism evidence="2 3">
    <name type="scientific">Paramicrosporidium saccamoebae</name>
    <dbReference type="NCBI Taxonomy" id="1246581"/>
    <lineage>
        <taxon>Eukaryota</taxon>
        <taxon>Fungi</taxon>
        <taxon>Fungi incertae sedis</taxon>
        <taxon>Cryptomycota</taxon>
        <taxon>Cryptomycota incertae sedis</taxon>
        <taxon>Paramicrosporidium</taxon>
    </lineage>
</organism>
<dbReference type="GO" id="GO:0005789">
    <property type="term" value="C:endoplasmic reticulum membrane"/>
    <property type="evidence" value="ECO:0007669"/>
    <property type="project" value="TreeGrafter"/>
</dbReference>
<evidence type="ECO:0000313" key="2">
    <source>
        <dbReference type="EMBL" id="PJF19196.1"/>
    </source>
</evidence>
<dbReference type="EMBL" id="MTSL01000074">
    <property type="protein sequence ID" value="PJF19196.1"/>
    <property type="molecule type" value="Genomic_DNA"/>
</dbReference>
<dbReference type="AlphaFoldDB" id="A0A2H9TN86"/>
<dbReference type="PANTHER" id="PTHR31303">
    <property type="entry name" value="CTP-DEPENDENT DIACYLGLYCEROL KINASE 1"/>
    <property type="match status" value="1"/>
</dbReference>
<evidence type="ECO:0008006" key="4">
    <source>
        <dbReference type="Google" id="ProtNLM"/>
    </source>
</evidence>
<keyword evidence="1" id="KW-0472">Membrane</keyword>
<feature type="transmembrane region" description="Helical" evidence="1">
    <location>
        <begin position="89"/>
        <end position="116"/>
    </location>
</feature>
<dbReference type="STRING" id="1246581.A0A2H9TN86"/>
<proteinExistence type="predicted"/>
<name>A0A2H9TN86_9FUNG</name>
<dbReference type="InterPro" id="IPR037997">
    <property type="entry name" value="Dgk1-like"/>
</dbReference>
<feature type="transmembrane region" description="Helical" evidence="1">
    <location>
        <begin position="38"/>
        <end position="55"/>
    </location>
</feature>
<evidence type="ECO:0000313" key="3">
    <source>
        <dbReference type="Proteomes" id="UP000240830"/>
    </source>
</evidence>
<comment type="caution">
    <text evidence="2">The sequence shown here is derived from an EMBL/GenBank/DDBJ whole genome shotgun (WGS) entry which is preliminary data.</text>
</comment>
<dbReference type="PANTHER" id="PTHR31303:SF1">
    <property type="entry name" value="CTP-DEPENDENT DIACYLGLYCEROL KINASE 1"/>
    <property type="match status" value="1"/>
</dbReference>
<feature type="transmembrane region" description="Helical" evidence="1">
    <location>
        <begin position="16"/>
        <end position="32"/>
    </location>
</feature>
<dbReference type="GO" id="GO:0006654">
    <property type="term" value="P:phosphatidic acid biosynthetic process"/>
    <property type="evidence" value="ECO:0007669"/>
    <property type="project" value="TreeGrafter"/>
</dbReference>
<dbReference type="OrthoDB" id="5673at2759"/>
<feature type="transmembrane region" description="Helical" evidence="1">
    <location>
        <begin position="205"/>
        <end position="226"/>
    </location>
</feature>
<accession>A0A2H9TN86</accession>
<evidence type="ECO:0000256" key="1">
    <source>
        <dbReference type="SAM" id="Phobius"/>
    </source>
</evidence>
<protein>
    <recommendedName>
        <fullName evidence="4">Phosphatidate cytidylyltransferase</fullName>
    </recommendedName>
</protein>
<keyword evidence="1" id="KW-0812">Transmembrane</keyword>
<keyword evidence="1" id="KW-1133">Transmembrane helix</keyword>